<accession>A0ABP5DZP8</accession>
<feature type="domain" description="PucR C-terminal helix-turn-helix" evidence="2">
    <location>
        <begin position="326"/>
        <end position="383"/>
    </location>
</feature>
<evidence type="ECO:0000259" key="2">
    <source>
        <dbReference type="Pfam" id="PF13556"/>
    </source>
</evidence>
<comment type="caution">
    <text evidence="5">The sequence shown here is derived from an EMBL/GenBank/DDBJ whole genome shotgun (WGS) entry which is preliminary data.</text>
</comment>
<dbReference type="Proteomes" id="UP001501116">
    <property type="component" value="Unassembled WGS sequence"/>
</dbReference>
<dbReference type="EMBL" id="BAAANN010000046">
    <property type="protein sequence ID" value="GAA1987253.1"/>
    <property type="molecule type" value="Genomic_DNA"/>
</dbReference>
<dbReference type="Pfam" id="PF14361">
    <property type="entry name" value="RsbRD_N"/>
    <property type="match status" value="1"/>
</dbReference>
<dbReference type="PANTHER" id="PTHR33744:SF7">
    <property type="entry name" value="PUCR FAMILY TRANSCRIPTIONAL REGULATOR"/>
    <property type="match status" value="1"/>
</dbReference>
<dbReference type="Pfam" id="PF13556">
    <property type="entry name" value="HTH_30"/>
    <property type="match status" value="1"/>
</dbReference>
<feature type="domain" description="CdaR GGDEF-like" evidence="4">
    <location>
        <begin position="168"/>
        <end position="280"/>
    </location>
</feature>
<evidence type="ECO:0008006" key="7">
    <source>
        <dbReference type="Google" id="ProtNLM"/>
    </source>
</evidence>
<dbReference type="Gene3D" id="1.10.10.2840">
    <property type="entry name" value="PucR C-terminal helix-turn-helix domain"/>
    <property type="match status" value="1"/>
</dbReference>
<evidence type="ECO:0000256" key="1">
    <source>
        <dbReference type="ARBA" id="ARBA00006754"/>
    </source>
</evidence>
<name>A0ABP5DZP8_9PSEU</name>
<evidence type="ECO:0000259" key="3">
    <source>
        <dbReference type="Pfam" id="PF14361"/>
    </source>
</evidence>
<dbReference type="InterPro" id="IPR041522">
    <property type="entry name" value="CdaR_GGDEF"/>
</dbReference>
<organism evidence="5 6">
    <name type="scientific">Amycolatopsis minnesotensis</name>
    <dbReference type="NCBI Taxonomy" id="337894"/>
    <lineage>
        <taxon>Bacteria</taxon>
        <taxon>Bacillati</taxon>
        <taxon>Actinomycetota</taxon>
        <taxon>Actinomycetes</taxon>
        <taxon>Pseudonocardiales</taxon>
        <taxon>Pseudonocardiaceae</taxon>
        <taxon>Amycolatopsis</taxon>
    </lineage>
</organism>
<dbReference type="InterPro" id="IPR042070">
    <property type="entry name" value="PucR_C-HTH_sf"/>
</dbReference>
<keyword evidence="6" id="KW-1185">Reference proteome</keyword>
<evidence type="ECO:0000259" key="4">
    <source>
        <dbReference type="Pfam" id="PF17853"/>
    </source>
</evidence>
<gene>
    <name evidence="5" type="ORF">GCM10009754_76640</name>
</gene>
<protein>
    <recommendedName>
        <fullName evidence="7">PucR-like helix-turn-helix protein</fullName>
    </recommendedName>
</protein>
<dbReference type="InterPro" id="IPR025751">
    <property type="entry name" value="RsbRD_N_dom"/>
</dbReference>
<evidence type="ECO:0000313" key="5">
    <source>
        <dbReference type="EMBL" id="GAA1987253.1"/>
    </source>
</evidence>
<feature type="domain" description="RsbT co-antagonist protein RsbRD N-terminal" evidence="3">
    <location>
        <begin position="24"/>
        <end position="155"/>
    </location>
</feature>
<evidence type="ECO:0000313" key="6">
    <source>
        <dbReference type="Proteomes" id="UP001501116"/>
    </source>
</evidence>
<proteinExistence type="inferred from homology"/>
<dbReference type="PANTHER" id="PTHR33744">
    <property type="entry name" value="CARBOHYDRATE DIACID REGULATOR"/>
    <property type="match status" value="1"/>
</dbReference>
<comment type="similarity">
    <text evidence="1">Belongs to the CdaR family.</text>
</comment>
<dbReference type="InterPro" id="IPR025736">
    <property type="entry name" value="PucR_C-HTH_dom"/>
</dbReference>
<sequence length="396" mass="42658">MQSDNQADNAGMTEAAALLPRARELATAMMARCVAEIPAYQRLPASVLEGDLVANAAAVVELVLTTIDEDRSPTEDELAIAVTWGAERARDGLPLDAVLQIYPLGAQEAWRLVAGEGTVRLADRLFGFLAEVMPRVAAAYLREREDIDWERREHRQNLAGNLLAGRPAHRAAERGGQTLAEAYDVVVIRVPVPRSGSGTRATTDLFRAVRSELDTRREVLTTFEGDSGVLLVPAGPVRAAEELVARIDAASHERCTAAVAAAPAHADIPGAHAEAAEVLALAERLGRPPKLYRLADLAIEYQLAKPSPARTALAALLDPLEPHPHLIDALRAFVATGYHRGEAAAALTIHRNTLTYRLGRVHLITGYDATRPADARQLAAAMTAYDIEAHESGKHR</sequence>
<dbReference type="InterPro" id="IPR051448">
    <property type="entry name" value="CdaR-like_regulators"/>
</dbReference>
<dbReference type="Pfam" id="PF17853">
    <property type="entry name" value="GGDEF_2"/>
    <property type="match status" value="1"/>
</dbReference>
<reference evidence="6" key="1">
    <citation type="journal article" date="2019" name="Int. J. Syst. Evol. Microbiol.">
        <title>The Global Catalogue of Microorganisms (GCM) 10K type strain sequencing project: providing services to taxonomists for standard genome sequencing and annotation.</title>
        <authorList>
            <consortium name="The Broad Institute Genomics Platform"/>
            <consortium name="The Broad Institute Genome Sequencing Center for Infectious Disease"/>
            <person name="Wu L."/>
            <person name="Ma J."/>
        </authorList>
    </citation>
    <scope>NUCLEOTIDE SEQUENCE [LARGE SCALE GENOMIC DNA]</scope>
    <source>
        <strain evidence="6">JCM 14545</strain>
    </source>
</reference>